<evidence type="ECO:0000259" key="1">
    <source>
        <dbReference type="Pfam" id="PF00069"/>
    </source>
</evidence>
<gene>
    <name evidence="3" type="ORF">AGERDE_LOCUS9087</name>
</gene>
<dbReference type="Gene3D" id="1.10.510.10">
    <property type="entry name" value="Transferase(Phosphotransferase) domain 1"/>
    <property type="match status" value="1"/>
</dbReference>
<proteinExistence type="predicted"/>
<dbReference type="EMBL" id="CAJVPL010002146">
    <property type="protein sequence ID" value="CAG8600695.1"/>
    <property type="molecule type" value="Genomic_DNA"/>
</dbReference>
<feature type="domain" description="DUF6826" evidence="2">
    <location>
        <begin position="21"/>
        <end position="107"/>
    </location>
</feature>
<dbReference type="Pfam" id="PF00069">
    <property type="entry name" value="Pkinase"/>
    <property type="match status" value="1"/>
</dbReference>
<dbReference type="Proteomes" id="UP000789831">
    <property type="component" value="Unassembled WGS sequence"/>
</dbReference>
<evidence type="ECO:0000259" key="2">
    <source>
        <dbReference type="Pfam" id="PF20713"/>
    </source>
</evidence>
<dbReference type="Pfam" id="PF20713">
    <property type="entry name" value="DUF6826"/>
    <property type="match status" value="1"/>
</dbReference>
<evidence type="ECO:0000313" key="3">
    <source>
        <dbReference type="EMBL" id="CAG8600695.1"/>
    </source>
</evidence>
<evidence type="ECO:0000313" key="4">
    <source>
        <dbReference type="Proteomes" id="UP000789831"/>
    </source>
</evidence>
<dbReference type="InterPro" id="IPR000719">
    <property type="entry name" value="Prot_kinase_dom"/>
</dbReference>
<feature type="domain" description="Protein kinase" evidence="1">
    <location>
        <begin position="195"/>
        <end position="275"/>
    </location>
</feature>
<dbReference type="InterPro" id="IPR011009">
    <property type="entry name" value="Kinase-like_dom_sf"/>
</dbReference>
<sequence>MRIRQGKPGRFAYPPPSDKGEENFQEYFIQECSALKEQSIIYDTSKTPFLGTRKPDFVFIHRDHYLDPLNVAIVGEIRKRTGKQFKKVDIGHCISFAEKALQLQPRRAFIYAILTDCYVIVIYKKYFLTLLPQSLNSLGWIEPSLIYDDEIVELKQLIGVGRTSVVFKGKYRDVGTSIVITPVCNKIRNLEKGDIKAIVKTLEMIHKEFKIIHRDLRPKYNLLRDDSGKIVIFDWGFSIESEEEASFAGALECLGNNILEALANNQTITYTPSVDLVCLVFWSNNANSPMWTNIYEKAMQLDYDGLVSALEEVF</sequence>
<dbReference type="OrthoDB" id="2320506at2759"/>
<comment type="caution">
    <text evidence="3">The sequence shown here is derived from an EMBL/GenBank/DDBJ whole genome shotgun (WGS) entry which is preliminary data.</text>
</comment>
<accession>A0A9N9GDZ5</accession>
<dbReference type="SUPFAM" id="SSF56112">
    <property type="entry name" value="Protein kinase-like (PK-like)"/>
    <property type="match status" value="1"/>
</dbReference>
<reference evidence="3" key="1">
    <citation type="submission" date="2021-06" db="EMBL/GenBank/DDBJ databases">
        <authorList>
            <person name="Kallberg Y."/>
            <person name="Tangrot J."/>
            <person name="Rosling A."/>
        </authorList>
    </citation>
    <scope>NUCLEOTIDE SEQUENCE</scope>
    <source>
        <strain evidence="3">MT106</strain>
    </source>
</reference>
<organism evidence="3 4">
    <name type="scientific">Ambispora gerdemannii</name>
    <dbReference type="NCBI Taxonomy" id="144530"/>
    <lineage>
        <taxon>Eukaryota</taxon>
        <taxon>Fungi</taxon>
        <taxon>Fungi incertae sedis</taxon>
        <taxon>Mucoromycota</taxon>
        <taxon>Glomeromycotina</taxon>
        <taxon>Glomeromycetes</taxon>
        <taxon>Archaeosporales</taxon>
        <taxon>Ambisporaceae</taxon>
        <taxon>Ambispora</taxon>
    </lineage>
</organism>
<dbReference type="AlphaFoldDB" id="A0A9N9GDZ5"/>
<name>A0A9N9GDZ5_9GLOM</name>
<dbReference type="InterPro" id="IPR049229">
    <property type="entry name" value="DUF6826"/>
</dbReference>
<dbReference type="GO" id="GO:0004674">
    <property type="term" value="F:protein serine/threonine kinase activity"/>
    <property type="evidence" value="ECO:0007669"/>
    <property type="project" value="UniProtKB-KW"/>
</dbReference>
<keyword evidence="4" id="KW-1185">Reference proteome</keyword>
<protein>
    <submittedName>
        <fullName evidence="3">4346_t:CDS:1</fullName>
    </submittedName>
</protein>
<dbReference type="GO" id="GO:0005524">
    <property type="term" value="F:ATP binding"/>
    <property type="evidence" value="ECO:0007669"/>
    <property type="project" value="UniProtKB-KW"/>
</dbReference>